<evidence type="ECO:0000256" key="5">
    <source>
        <dbReference type="SAM" id="SignalP"/>
    </source>
</evidence>
<sequence length="93" mass="8857">MKKIATALLLTSAFGLSACANMTSDQRYATGALAGGAAGLAAGERLGGNSTEKAAATLAGAAIGGAVASNSGPAPTRSCVYPNGQPAPCPVGY</sequence>
<reference evidence="8" key="1">
    <citation type="journal article" date="2019" name="Int. J. Syst. Evol. Microbiol.">
        <title>The Global Catalogue of Microorganisms (GCM) 10K type strain sequencing project: providing services to taxonomists for standard genome sequencing and annotation.</title>
        <authorList>
            <consortium name="The Broad Institute Genomics Platform"/>
            <consortium name="The Broad Institute Genome Sequencing Center for Infectious Disease"/>
            <person name="Wu L."/>
            <person name="Ma J."/>
        </authorList>
    </citation>
    <scope>NUCLEOTIDE SEQUENCE [LARGE SCALE GENOMIC DNA]</scope>
    <source>
        <strain evidence="8">CCUG 62953</strain>
    </source>
</reference>
<dbReference type="RefSeq" id="WP_386802002.1">
    <property type="nucleotide sequence ID" value="NZ_JBHTMU010000007.1"/>
</dbReference>
<dbReference type="EMBL" id="JBHTMU010000007">
    <property type="protein sequence ID" value="MFD1341941.1"/>
    <property type="molecule type" value="Genomic_DNA"/>
</dbReference>
<proteinExistence type="inferred from homology"/>
<evidence type="ECO:0000256" key="4">
    <source>
        <dbReference type="ARBA" id="ARBA00023288"/>
    </source>
</evidence>
<dbReference type="Pfam" id="PF05433">
    <property type="entry name" value="Rick_17kDa_Anti"/>
    <property type="match status" value="1"/>
</dbReference>
<feature type="signal peptide" evidence="5">
    <location>
        <begin position="1"/>
        <end position="20"/>
    </location>
</feature>
<feature type="domain" description="Glycine zipper 2TM" evidence="6">
    <location>
        <begin position="31"/>
        <end position="70"/>
    </location>
</feature>
<gene>
    <name evidence="7" type="ORF">ACFQ4E_05875</name>
</gene>
<keyword evidence="5" id="KW-0732">Signal</keyword>
<keyword evidence="8" id="KW-1185">Reference proteome</keyword>
<evidence type="ECO:0000259" key="6">
    <source>
        <dbReference type="Pfam" id="PF05433"/>
    </source>
</evidence>
<evidence type="ECO:0000313" key="8">
    <source>
        <dbReference type="Proteomes" id="UP001597135"/>
    </source>
</evidence>
<protein>
    <recommendedName>
        <fullName evidence="3">17 kDa surface antigen</fullName>
    </recommendedName>
</protein>
<accession>A0ABW3ZFV0</accession>
<dbReference type="InterPro" id="IPR008816">
    <property type="entry name" value="Gly_zipper_2TM_dom"/>
</dbReference>
<dbReference type="PROSITE" id="PS51257">
    <property type="entry name" value="PROKAR_LIPOPROTEIN"/>
    <property type="match status" value="1"/>
</dbReference>
<comment type="caution">
    <text evidence="7">The sequence shown here is derived from an EMBL/GenBank/DDBJ whole genome shotgun (WGS) entry which is preliminary data.</text>
</comment>
<organism evidence="7 8">
    <name type="scientific">Litorisediminicola beolgyonensis</name>
    <dbReference type="NCBI Taxonomy" id="1173614"/>
    <lineage>
        <taxon>Bacteria</taxon>
        <taxon>Pseudomonadati</taxon>
        <taxon>Pseudomonadota</taxon>
        <taxon>Alphaproteobacteria</taxon>
        <taxon>Rhodobacterales</taxon>
        <taxon>Paracoccaceae</taxon>
        <taxon>Litorisediminicola</taxon>
    </lineage>
</organism>
<evidence type="ECO:0000256" key="2">
    <source>
        <dbReference type="ARBA" id="ARBA00008681"/>
    </source>
</evidence>
<keyword evidence="4" id="KW-0449">Lipoprotein</keyword>
<feature type="chain" id="PRO_5045890264" description="17 kDa surface antigen" evidence="5">
    <location>
        <begin position="21"/>
        <end position="93"/>
    </location>
</feature>
<comment type="similarity">
    <text evidence="2">Belongs to the rickettsiale 17 kDa surface antigen family.</text>
</comment>
<name>A0ABW3ZFV0_9RHOB</name>
<evidence type="ECO:0000313" key="7">
    <source>
        <dbReference type="EMBL" id="MFD1341941.1"/>
    </source>
</evidence>
<comment type="subcellular location">
    <subcellularLocation>
        <location evidence="1">Cell outer membrane</location>
        <topology evidence="1">Lipid-anchor</topology>
    </subcellularLocation>
</comment>
<dbReference type="Proteomes" id="UP001597135">
    <property type="component" value="Unassembled WGS sequence"/>
</dbReference>
<evidence type="ECO:0000256" key="1">
    <source>
        <dbReference type="ARBA" id="ARBA00004459"/>
    </source>
</evidence>
<evidence type="ECO:0000256" key="3">
    <source>
        <dbReference type="ARBA" id="ARBA00015281"/>
    </source>
</evidence>